<dbReference type="STRING" id="478744.SAMN05444359_101301"/>
<dbReference type="InterPro" id="IPR002816">
    <property type="entry name" value="TraB/PrgY/GumN_fam"/>
</dbReference>
<dbReference type="InterPro" id="IPR047111">
    <property type="entry name" value="YbaP-like"/>
</dbReference>
<sequence length="345" mass="36984">MRISFFSLLFVLLCISCSPKTATVAKAAEKAPQQTTSTAPAPAPPTTSAATAPILSGLAPGVNDTSLLWKISTPGIAQPSYLFGTIHIIPEEDYFLPNRVVAAINDSEELIFEIDPRDMQNPAKLMGLMTKINMRGDTSLEDLLPAEQYAEVEAYFTESGLPFFIFKRMKPLFLSAMVGQDMAAMAEGGGMEGGGMKSYEMELTKLAEAGSKEIGGLETMEFQLSLFDSIPYGAQATMLYQAIQSESAGKAGDAPNEMDELVSLYRRQAIAEMASTISDESAGVARFEELLLTKRNENWVPQIRDNINAANAGGKFYAVGAGHLGGARGVIALLRGAGITVEPVY</sequence>
<dbReference type="EMBL" id="FOFB01000001">
    <property type="protein sequence ID" value="SEP63050.1"/>
    <property type="molecule type" value="Genomic_DNA"/>
</dbReference>
<protein>
    <recommendedName>
        <fullName evidence="5">TraB family protein</fullName>
    </recommendedName>
</protein>
<name>A0A1H8ZF23_9BACT</name>
<evidence type="ECO:0000256" key="1">
    <source>
        <dbReference type="SAM" id="MobiDB-lite"/>
    </source>
</evidence>
<dbReference type="RefSeq" id="WP_090165022.1">
    <property type="nucleotide sequence ID" value="NZ_FOFB01000001.1"/>
</dbReference>
<feature type="signal peptide" evidence="2">
    <location>
        <begin position="1"/>
        <end position="22"/>
    </location>
</feature>
<evidence type="ECO:0000313" key="3">
    <source>
        <dbReference type="EMBL" id="SEP63050.1"/>
    </source>
</evidence>
<dbReference type="AlphaFoldDB" id="A0A1H8ZF23"/>
<organism evidence="3 4">
    <name type="scientific">Neolewinella agarilytica</name>
    <dbReference type="NCBI Taxonomy" id="478744"/>
    <lineage>
        <taxon>Bacteria</taxon>
        <taxon>Pseudomonadati</taxon>
        <taxon>Bacteroidota</taxon>
        <taxon>Saprospiria</taxon>
        <taxon>Saprospirales</taxon>
        <taxon>Lewinellaceae</taxon>
        <taxon>Neolewinella</taxon>
    </lineage>
</organism>
<dbReference type="Proteomes" id="UP000199021">
    <property type="component" value="Unassembled WGS sequence"/>
</dbReference>
<dbReference type="CDD" id="cd14789">
    <property type="entry name" value="Tiki"/>
    <property type="match status" value="1"/>
</dbReference>
<proteinExistence type="predicted"/>
<keyword evidence="2" id="KW-0732">Signal</keyword>
<gene>
    <name evidence="3" type="ORF">SAMN05444359_101301</name>
</gene>
<evidence type="ECO:0000256" key="2">
    <source>
        <dbReference type="SAM" id="SignalP"/>
    </source>
</evidence>
<feature type="chain" id="PRO_5011486195" description="TraB family protein" evidence="2">
    <location>
        <begin position="23"/>
        <end position="345"/>
    </location>
</feature>
<feature type="region of interest" description="Disordered" evidence="1">
    <location>
        <begin position="28"/>
        <end position="50"/>
    </location>
</feature>
<evidence type="ECO:0000313" key="4">
    <source>
        <dbReference type="Proteomes" id="UP000199021"/>
    </source>
</evidence>
<dbReference type="PANTHER" id="PTHR40590">
    <property type="entry name" value="CYTOPLASMIC PROTEIN-RELATED"/>
    <property type="match status" value="1"/>
</dbReference>
<keyword evidence="4" id="KW-1185">Reference proteome</keyword>
<dbReference type="InParanoid" id="A0A1H8ZF23"/>
<evidence type="ECO:0008006" key="5">
    <source>
        <dbReference type="Google" id="ProtNLM"/>
    </source>
</evidence>
<dbReference type="PANTHER" id="PTHR40590:SF1">
    <property type="entry name" value="CYTOPLASMIC PROTEIN"/>
    <property type="match status" value="1"/>
</dbReference>
<reference evidence="4" key="1">
    <citation type="submission" date="2016-10" db="EMBL/GenBank/DDBJ databases">
        <authorList>
            <person name="Varghese N."/>
            <person name="Submissions S."/>
        </authorList>
    </citation>
    <scope>NUCLEOTIDE SEQUENCE [LARGE SCALE GENOMIC DNA]</scope>
    <source>
        <strain evidence="4">DSM 24740</strain>
    </source>
</reference>
<dbReference type="OrthoDB" id="9798714at2"/>
<accession>A0A1H8ZF23</accession>
<dbReference type="Pfam" id="PF01963">
    <property type="entry name" value="TraB_PrgY_gumN"/>
    <property type="match status" value="1"/>
</dbReference>